<reference evidence="1" key="1">
    <citation type="submission" date="2021-06" db="EMBL/GenBank/DDBJ databases">
        <authorList>
            <person name="Kallberg Y."/>
            <person name="Tangrot J."/>
            <person name="Rosling A."/>
        </authorList>
    </citation>
    <scope>NUCLEOTIDE SEQUENCE</scope>
    <source>
        <strain evidence="1">MA461A</strain>
    </source>
</reference>
<sequence>VKMAQNNNLTPVDVLQILIIPVCNQMNVNEEDIRRIAVLTLRNLTPLRREFLTNLTDRINSHSVELQRLSNDSLENAIYYGCEFSNLIEWINSFVTNELQRQPNPENEIYLGYNLFP</sequence>
<dbReference type="Proteomes" id="UP000789920">
    <property type="component" value="Unassembled WGS sequence"/>
</dbReference>
<evidence type="ECO:0000313" key="1">
    <source>
        <dbReference type="EMBL" id="CAG8800350.1"/>
    </source>
</evidence>
<protein>
    <submittedName>
        <fullName evidence="1">2653_t:CDS:1</fullName>
    </submittedName>
</protein>
<comment type="caution">
    <text evidence="1">The sequence shown here is derived from an EMBL/GenBank/DDBJ whole genome shotgun (WGS) entry which is preliminary data.</text>
</comment>
<name>A0ACA9RML7_9GLOM</name>
<organism evidence="1 2">
    <name type="scientific">Racocetra persica</name>
    <dbReference type="NCBI Taxonomy" id="160502"/>
    <lineage>
        <taxon>Eukaryota</taxon>
        <taxon>Fungi</taxon>
        <taxon>Fungi incertae sedis</taxon>
        <taxon>Mucoromycota</taxon>
        <taxon>Glomeromycotina</taxon>
        <taxon>Glomeromycetes</taxon>
        <taxon>Diversisporales</taxon>
        <taxon>Gigasporaceae</taxon>
        <taxon>Racocetra</taxon>
    </lineage>
</organism>
<feature type="non-terminal residue" evidence="1">
    <location>
        <position position="1"/>
    </location>
</feature>
<dbReference type="EMBL" id="CAJVQC010060039">
    <property type="protein sequence ID" value="CAG8800350.1"/>
    <property type="molecule type" value="Genomic_DNA"/>
</dbReference>
<accession>A0ACA9RML7</accession>
<gene>
    <name evidence="1" type="ORF">RPERSI_LOCUS20898</name>
</gene>
<keyword evidence="2" id="KW-1185">Reference proteome</keyword>
<proteinExistence type="predicted"/>
<evidence type="ECO:0000313" key="2">
    <source>
        <dbReference type="Proteomes" id="UP000789920"/>
    </source>
</evidence>